<dbReference type="EMBL" id="JAUYZK010000002">
    <property type="protein sequence ID" value="MDP2538559.1"/>
    <property type="molecule type" value="Genomic_DNA"/>
</dbReference>
<dbReference type="EMBL" id="JAUPEV010000002">
    <property type="protein sequence ID" value="MDO7252691.1"/>
    <property type="molecule type" value="Genomic_DNA"/>
</dbReference>
<dbReference type="AlphaFoldDB" id="A0AA90PSB4"/>
<reference evidence="1" key="2">
    <citation type="submission" date="2023-07" db="EMBL/GenBank/DDBJ databases">
        <authorList>
            <person name="Aydin F."/>
            <person name="Tarhane S."/>
            <person name="Saticioglu I.B."/>
            <person name="Karakaya E."/>
            <person name="Abay S."/>
            <person name="Guran O."/>
            <person name="Bozkurt E."/>
            <person name="Uzum N."/>
            <person name="Olgun K."/>
            <person name="Jablonski D."/>
        </authorList>
    </citation>
    <scope>NUCLEOTIDE SEQUENCE</scope>
    <source>
        <strain evidence="1">Faydin-H75</strain>
    </source>
</reference>
<dbReference type="RefSeq" id="WP_305516534.1">
    <property type="nucleotide sequence ID" value="NZ_JAUPEV010000002.1"/>
</dbReference>
<reference evidence="1 3" key="3">
    <citation type="journal article" date="2024" name="Syst. Appl. Microbiol.">
        <title>Helicobacter cappadocius sp. nov., from lizards: The first psychrotrophic Helicobacter species.</title>
        <authorList>
            <person name="Aydin F."/>
            <person name="Tarhane S."/>
            <person name="Karakaya E."/>
            <person name="Abay S."/>
            <person name="Kayman T."/>
            <person name="Guran O."/>
            <person name="Bozkurt E."/>
            <person name="Uzum N."/>
            <person name="Avci A."/>
            <person name="Olgun K."/>
            <person name="Jablonski D."/>
            <person name="Guran C."/>
            <person name="Burcin Saticioglu I."/>
        </authorList>
    </citation>
    <scope>NUCLEOTIDE SEQUENCE [LARGE SCALE GENOMIC DNA]</scope>
    <source>
        <strain evidence="1">Faydin-H75</strain>
        <strain evidence="3">faydin-H76</strain>
    </source>
</reference>
<protein>
    <submittedName>
        <fullName evidence="2">Uncharacterized protein</fullName>
    </submittedName>
</protein>
<dbReference type="Proteomes" id="UP001240777">
    <property type="component" value="Unassembled WGS sequence"/>
</dbReference>
<organism evidence="2 3">
    <name type="scientific">Helicobacter cappadocius</name>
    <dbReference type="NCBI Taxonomy" id="3063998"/>
    <lineage>
        <taxon>Bacteria</taxon>
        <taxon>Pseudomonadati</taxon>
        <taxon>Campylobacterota</taxon>
        <taxon>Epsilonproteobacteria</taxon>
        <taxon>Campylobacterales</taxon>
        <taxon>Helicobacteraceae</taxon>
        <taxon>Helicobacter</taxon>
    </lineage>
</organism>
<evidence type="ECO:0000313" key="4">
    <source>
        <dbReference type="Proteomes" id="UP001240777"/>
    </source>
</evidence>
<comment type="caution">
    <text evidence="2">The sequence shown here is derived from an EMBL/GenBank/DDBJ whole genome shotgun (WGS) entry which is preliminary data.</text>
</comment>
<dbReference type="Proteomes" id="UP001177258">
    <property type="component" value="Unassembled WGS sequence"/>
</dbReference>
<reference evidence="2 4" key="1">
    <citation type="submission" date="2023-07" db="EMBL/GenBank/DDBJ databases">
        <title>Unpublished Manusciprt.</title>
        <authorList>
            <person name="Aydin F."/>
            <person name="Tarhane S."/>
            <person name="Saticioglu I.B."/>
            <person name="Karakaya E."/>
            <person name="Abay S."/>
            <person name="Guran O."/>
            <person name="Bozkurt E."/>
            <person name="Uzum N."/>
            <person name="Olgun K."/>
            <person name="Jablonski D."/>
        </authorList>
    </citation>
    <scope>NUCLEOTIDE SEQUENCE</scope>
    <source>
        <strain evidence="4">faydin-H75</strain>
        <strain evidence="2">Faydin-H76</strain>
    </source>
</reference>
<evidence type="ECO:0000313" key="1">
    <source>
        <dbReference type="EMBL" id="MDO7252691.1"/>
    </source>
</evidence>
<name>A0AA90PSB4_9HELI</name>
<sequence length="106" mass="12820">MILNLNPLTKITEYTYFSFERDLYNDFIYHWAFKFLSGLYSPEADYMITIRGVWEGEDYAKKILKEIRTVWENGEGEILFQNKIYFGDSKGRIFLLFKKEKRYSNV</sequence>
<keyword evidence="4" id="KW-1185">Reference proteome</keyword>
<accession>A0AA90PSB4</accession>
<evidence type="ECO:0000313" key="3">
    <source>
        <dbReference type="Proteomes" id="UP001177258"/>
    </source>
</evidence>
<gene>
    <name evidence="1" type="ORF">Q5I04_01995</name>
    <name evidence="2" type="ORF">Q5I06_02000</name>
</gene>
<evidence type="ECO:0000313" key="2">
    <source>
        <dbReference type="EMBL" id="MDP2538559.1"/>
    </source>
</evidence>
<proteinExistence type="predicted"/>